<keyword evidence="3" id="KW-1185">Reference proteome</keyword>
<name>A0ABW4RY05_9ACTN</name>
<dbReference type="Proteomes" id="UP001597326">
    <property type="component" value="Unassembled WGS sequence"/>
</dbReference>
<evidence type="ECO:0000313" key="2">
    <source>
        <dbReference type="EMBL" id="MFD1890483.1"/>
    </source>
</evidence>
<protein>
    <recommendedName>
        <fullName evidence="4">ATP/GTP-binding protein</fullName>
    </recommendedName>
</protein>
<sequence>MTVIQQAVANVQLPEPVLHLGPEPTDNEWKMLAVGLPVWFWTDQDAEVDGTTTQQGITVRLVARPVETTIDTGDGETVTCTSSTPRPAGEQAMKPSPDCGHTWLKPGNHRITATAVWQVDWEVLGASGSVMMDRSTTRTVEVGELVSVVVK</sequence>
<reference evidence="3" key="1">
    <citation type="journal article" date="2019" name="Int. J. Syst. Evol. Microbiol.">
        <title>The Global Catalogue of Microorganisms (GCM) 10K type strain sequencing project: providing services to taxonomists for standard genome sequencing and annotation.</title>
        <authorList>
            <consortium name="The Broad Institute Genomics Platform"/>
            <consortium name="The Broad Institute Genome Sequencing Center for Infectious Disease"/>
            <person name="Wu L."/>
            <person name="Ma J."/>
        </authorList>
    </citation>
    <scope>NUCLEOTIDE SEQUENCE [LARGE SCALE GENOMIC DNA]</scope>
    <source>
        <strain evidence="3">CAIM 431</strain>
    </source>
</reference>
<organism evidence="2 3">
    <name type="scientific">Luteococcus peritonei</name>
    <dbReference type="NCBI Taxonomy" id="88874"/>
    <lineage>
        <taxon>Bacteria</taxon>
        <taxon>Bacillati</taxon>
        <taxon>Actinomycetota</taxon>
        <taxon>Actinomycetes</taxon>
        <taxon>Propionibacteriales</taxon>
        <taxon>Propionibacteriaceae</taxon>
        <taxon>Luteococcus</taxon>
    </lineage>
</organism>
<comment type="caution">
    <text evidence="2">The sequence shown here is derived from an EMBL/GenBank/DDBJ whole genome shotgun (WGS) entry which is preliminary data.</text>
</comment>
<dbReference type="EMBL" id="JBHUFZ010000020">
    <property type="protein sequence ID" value="MFD1890483.1"/>
    <property type="molecule type" value="Genomic_DNA"/>
</dbReference>
<proteinExistence type="predicted"/>
<evidence type="ECO:0008006" key="4">
    <source>
        <dbReference type="Google" id="ProtNLM"/>
    </source>
</evidence>
<gene>
    <name evidence="2" type="ORF">ACFSCS_09875</name>
</gene>
<evidence type="ECO:0000256" key="1">
    <source>
        <dbReference type="SAM" id="MobiDB-lite"/>
    </source>
</evidence>
<dbReference type="RefSeq" id="WP_343873590.1">
    <property type="nucleotide sequence ID" value="NZ_BAAAIX010000017.1"/>
</dbReference>
<evidence type="ECO:0000313" key="3">
    <source>
        <dbReference type="Proteomes" id="UP001597326"/>
    </source>
</evidence>
<accession>A0ABW4RY05</accession>
<feature type="region of interest" description="Disordered" evidence="1">
    <location>
        <begin position="74"/>
        <end position="95"/>
    </location>
</feature>